<protein>
    <submittedName>
        <fullName evidence="1">Uncharacterized protein</fullName>
    </submittedName>
</protein>
<dbReference type="Proteomes" id="UP000026915">
    <property type="component" value="Chromosome 8"/>
</dbReference>
<dbReference type="Gramene" id="EOY16085">
    <property type="protein sequence ID" value="EOY16085"/>
    <property type="gene ID" value="TCM_034965"/>
</dbReference>
<reference evidence="1 2" key="1">
    <citation type="journal article" date="2013" name="Genome Biol.">
        <title>The genome sequence of the most widely cultivated cacao type and its use to identify candidate genes regulating pod color.</title>
        <authorList>
            <person name="Motamayor J.C."/>
            <person name="Mockaitis K."/>
            <person name="Schmutz J."/>
            <person name="Haiminen N."/>
            <person name="Iii D.L."/>
            <person name="Cornejo O."/>
            <person name="Findley S.D."/>
            <person name="Zheng P."/>
            <person name="Utro F."/>
            <person name="Royaert S."/>
            <person name="Saski C."/>
            <person name="Jenkins J."/>
            <person name="Podicheti R."/>
            <person name="Zhao M."/>
            <person name="Scheffler B.E."/>
            <person name="Stack J.C."/>
            <person name="Feltus F.A."/>
            <person name="Mustiga G.M."/>
            <person name="Amores F."/>
            <person name="Phillips W."/>
            <person name="Marelli J.P."/>
            <person name="May G.D."/>
            <person name="Shapiro H."/>
            <person name="Ma J."/>
            <person name="Bustamante C.D."/>
            <person name="Schnell R.J."/>
            <person name="Main D."/>
            <person name="Gilbert D."/>
            <person name="Parida L."/>
            <person name="Kuhn D.N."/>
        </authorList>
    </citation>
    <scope>NUCLEOTIDE SEQUENCE [LARGE SCALE GENOMIC DNA]</scope>
    <source>
        <strain evidence="2">cv. Matina 1-6</strain>
    </source>
</reference>
<keyword evidence="2" id="KW-1185">Reference proteome</keyword>
<sequence>MVLRALEKEWKDHSTNNVSQTLGLDCRPTNLRFQDCSISFMFCPLYQSPYIPLLRIPSLCRLKNAAADVPC</sequence>
<dbReference type="AlphaFoldDB" id="A0A061FFH4"/>
<proteinExistence type="predicted"/>
<organism evidence="1 2">
    <name type="scientific">Theobroma cacao</name>
    <name type="common">Cacao</name>
    <name type="synonym">Cocoa</name>
    <dbReference type="NCBI Taxonomy" id="3641"/>
    <lineage>
        <taxon>Eukaryota</taxon>
        <taxon>Viridiplantae</taxon>
        <taxon>Streptophyta</taxon>
        <taxon>Embryophyta</taxon>
        <taxon>Tracheophyta</taxon>
        <taxon>Spermatophyta</taxon>
        <taxon>Magnoliopsida</taxon>
        <taxon>eudicotyledons</taxon>
        <taxon>Gunneridae</taxon>
        <taxon>Pentapetalae</taxon>
        <taxon>rosids</taxon>
        <taxon>malvids</taxon>
        <taxon>Malvales</taxon>
        <taxon>Malvaceae</taxon>
        <taxon>Byttnerioideae</taxon>
        <taxon>Theobroma</taxon>
    </lineage>
</organism>
<accession>A0A061FFH4</accession>
<dbReference type="EMBL" id="CM001886">
    <property type="protein sequence ID" value="EOY16085.1"/>
    <property type="molecule type" value="Genomic_DNA"/>
</dbReference>
<gene>
    <name evidence="1" type="ORF">TCM_034965</name>
</gene>
<dbReference type="InParanoid" id="A0A061FFH4"/>
<dbReference type="HOGENOM" id="CLU_2745199_0_0_1"/>
<evidence type="ECO:0000313" key="1">
    <source>
        <dbReference type="EMBL" id="EOY16085.1"/>
    </source>
</evidence>
<evidence type="ECO:0000313" key="2">
    <source>
        <dbReference type="Proteomes" id="UP000026915"/>
    </source>
</evidence>
<name>A0A061FFH4_THECC</name>